<dbReference type="PANTHER" id="PTHR46327">
    <property type="entry name" value="F16F4.11 PROTEIN-RELATED"/>
    <property type="match status" value="1"/>
</dbReference>
<feature type="domain" description="Myb/SANT-like DNA-binding" evidence="3">
    <location>
        <begin position="126"/>
        <end position="218"/>
    </location>
</feature>
<dbReference type="Proteomes" id="UP001164929">
    <property type="component" value="Chromosome 6"/>
</dbReference>
<feature type="compositionally biased region" description="Basic and acidic residues" evidence="2">
    <location>
        <begin position="382"/>
        <end position="393"/>
    </location>
</feature>
<evidence type="ECO:0000256" key="1">
    <source>
        <dbReference type="SAM" id="Coils"/>
    </source>
</evidence>
<sequence length="525" mass="60174">MGTQMFLGIKVVAMQNLILRVSFNLSALGGGIFPGMGSGMLGLELPLHQQQNPQNPHHLQHPQIVAYGHHESDQHQHSQQSAKHAYPFASTKPKQLLSPLSNEDEPSFTGDDGTTDGKRKISPWQRMKWTDNMVRLLIMAVFYIGDEVGSEVSDPIGKKKPGGLAQKKGKWKSVSRAMMEKGFYVSPQQCEDKFNDLNKRYKRVNDILGKGTACRVVENQSLLDTMDLSPKMKDEVRKLLNSKHLFFREMCAYHNSCGHAPSGVASGINNSPETATDPSHAQHQQATQQQQQQQQQYQRCSHSTENAQVVTNSRTETEGSKMAKLARNEEDDHDESEEDEDDYVEDEEEEDDDDERDDDEEDYEENEDEAVEGNSRHQNGHGHGDEDDHDEKSSRKRPRKEVFSATSSLMQQLNGEIMNVLRDGAKSSWEKNQWMKLKLMQLEEQQVNYQCQAFELEKQRLKWVRFSSKKEREMERAKLENERRRLENERMVLIVRKKELELLDTTHQQQQLPSNKRSDPSPIAG</sequence>
<dbReference type="InterPro" id="IPR044822">
    <property type="entry name" value="Myb_DNA-bind_4"/>
</dbReference>
<feature type="compositionally biased region" description="Polar residues" evidence="2">
    <location>
        <begin position="267"/>
        <end position="281"/>
    </location>
</feature>
<dbReference type="AlphaFoldDB" id="A0AAD6VZD0"/>
<dbReference type="EMBL" id="JAQIZT010000006">
    <property type="protein sequence ID" value="KAJ6993257.1"/>
    <property type="molecule type" value="Genomic_DNA"/>
</dbReference>
<reference evidence="4" key="1">
    <citation type="journal article" date="2023" name="Mol. Ecol. Resour.">
        <title>Chromosome-level genome assembly of a triploid poplar Populus alba 'Berolinensis'.</title>
        <authorList>
            <person name="Chen S."/>
            <person name="Yu Y."/>
            <person name="Wang X."/>
            <person name="Wang S."/>
            <person name="Zhang T."/>
            <person name="Zhou Y."/>
            <person name="He R."/>
            <person name="Meng N."/>
            <person name="Wang Y."/>
            <person name="Liu W."/>
            <person name="Liu Z."/>
            <person name="Liu J."/>
            <person name="Guo Q."/>
            <person name="Huang H."/>
            <person name="Sederoff R.R."/>
            <person name="Wang G."/>
            <person name="Qu G."/>
            <person name="Chen S."/>
        </authorList>
    </citation>
    <scope>NUCLEOTIDE SEQUENCE</scope>
    <source>
        <strain evidence="4">SC-2020</strain>
    </source>
</reference>
<keyword evidence="1" id="KW-0175">Coiled coil</keyword>
<feature type="region of interest" description="Disordered" evidence="2">
    <location>
        <begin position="264"/>
        <end position="406"/>
    </location>
</feature>
<feature type="region of interest" description="Disordered" evidence="2">
    <location>
        <begin position="504"/>
        <end position="525"/>
    </location>
</feature>
<feature type="compositionally biased region" description="Low complexity" evidence="2">
    <location>
        <begin position="282"/>
        <end position="298"/>
    </location>
</feature>
<feature type="compositionally biased region" description="Basic and acidic residues" evidence="2">
    <location>
        <begin position="315"/>
        <end position="330"/>
    </location>
</feature>
<feature type="compositionally biased region" description="Acidic residues" evidence="2">
    <location>
        <begin position="331"/>
        <end position="371"/>
    </location>
</feature>
<evidence type="ECO:0000259" key="3">
    <source>
        <dbReference type="Pfam" id="PF13837"/>
    </source>
</evidence>
<evidence type="ECO:0000256" key="2">
    <source>
        <dbReference type="SAM" id="MobiDB-lite"/>
    </source>
</evidence>
<dbReference type="PANTHER" id="PTHR46327:SF2">
    <property type="entry name" value="SEQUENCE-SPECIFIC DNA BINDING TRANSCRIPTION FACTOR"/>
    <property type="match status" value="1"/>
</dbReference>
<feature type="compositionally biased region" description="Polar residues" evidence="2">
    <location>
        <begin position="299"/>
        <end position="314"/>
    </location>
</feature>
<comment type="caution">
    <text evidence="4">The sequence shown here is derived from an EMBL/GenBank/DDBJ whole genome shotgun (WGS) entry which is preliminary data.</text>
</comment>
<organism evidence="4 5">
    <name type="scientific">Populus alba x Populus x berolinensis</name>
    <dbReference type="NCBI Taxonomy" id="444605"/>
    <lineage>
        <taxon>Eukaryota</taxon>
        <taxon>Viridiplantae</taxon>
        <taxon>Streptophyta</taxon>
        <taxon>Embryophyta</taxon>
        <taxon>Tracheophyta</taxon>
        <taxon>Spermatophyta</taxon>
        <taxon>Magnoliopsida</taxon>
        <taxon>eudicotyledons</taxon>
        <taxon>Gunneridae</taxon>
        <taxon>Pentapetalae</taxon>
        <taxon>rosids</taxon>
        <taxon>fabids</taxon>
        <taxon>Malpighiales</taxon>
        <taxon>Salicaceae</taxon>
        <taxon>Saliceae</taxon>
        <taxon>Populus</taxon>
    </lineage>
</organism>
<name>A0AAD6VZD0_9ROSI</name>
<feature type="compositionally biased region" description="Polar residues" evidence="2">
    <location>
        <begin position="505"/>
        <end position="515"/>
    </location>
</feature>
<feature type="region of interest" description="Disordered" evidence="2">
    <location>
        <begin position="95"/>
        <end position="120"/>
    </location>
</feature>
<keyword evidence="5" id="KW-1185">Reference proteome</keyword>
<evidence type="ECO:0000313" key="4">
    <source>
        <dbReference type="EMBL" id="KAJ6993257.1"/>
    </source>
</evidence>
<proteinExistence type="predicted"/>
<gene>
    <name evidence="4" type="ORF">NC653_016393</name>
</gene>
<dbReference type="Pfam" id="PF13837">
    <property type="entry name" value="Myb_DNA-bind_4"/>
    <property type="match status" value="1"/>
</dbReference>
<feature type="coiled-coil region" evidence="1">
    <location>
        <begin position="439"/>
        <end position="503"/>
    </location>
</feature>
<protein>
    <submittedName>
        <fullName evidence="4">46 kDa FK506-binding nuclear protein-like isoform X1</fullName>
    </submittedName>
</protein>
<dbReference type="Gene3D" id="1.10.10.60">
    <property type="entry name" value="Homeodomain-like"/>
    <property type="match status" value="1"/>
</dbReference>
<accession>A0AAD6VZD0</accession>
<evidence type="ECO:0000313" key="5">
    <source>
        <dbReference type="Proteomes" id="UP001164929"/>
    </source>
</evidence>